<dbReference type="InterPro" id="IPR003646">
    <property type="entry name" value="SH3-like_bac-type"/>
</dbReference>
<proteinExistence type="predicted"/>
<dbReference type="SUPFAM" id="SSF54001">
    <property type="entry name" value="Cysteine proteinases"/>
    <property type="match status" value="1"/>
</dbReference>
<evidence type="ECO:0000256" key="1">
    <source>
        <dbReference type="ARBA" id="ARBA00001561"/>
    </source>
</evidence>
<dbReference type="InterPro" id="IPR038765">
    <property type="entry name" value="Papain-like_cys_pep_sf"/>
</dbReference>
<evidence type="ECO:0000313" key="7">
    <source>
        <dbReference type="Proteomes" id="UP000269148"/>
    </source>
</evidence>
<reference evidence="4 6" key="1">
    <citation type="journal article" date="2014" name="Genome Announc.">
        <title>Complete Genome Sequence of a Virulent Strain, Streptococcus iniae ISET0901, Isolated from Diseased Tilapia.</title>
        <authorList>
            <person name="Pridgeon J.W."/>
            <person name="Zhang D."/>
            <person name="Zhang L."/>
        </authorList>
    </citation>
    <scope>NUCLEOTIDE SEQUENCE [LARGE SCALE GENOMIC DNA]</scope>
    <source>
        <strain evidence="4 6">ISET0901</strain>
    </source>
</reference>
<evidence type="ECO:0000313" key="6">
    <source>
        <dbReference type="Proteomes" id="UP000025245"/>
    </source>
</evidence>
<evidence type="ECO:0000256" key="2">
    <source>
        <dbReference type="ARBA" id="ARBA00011901"/>
    </source>
</evidence>
<accession>A0A3L8GRC3</accession>
<dbReference type="RefSeq" id="WP_003098599.1">
    <property type="nucleotide sequence ID" value="NZ_CP010783.1"/>
</dbReference>
<protein>
    <recommendedName>
        <fullName evidence="2">N-acetylmuramoyl-L-alanine amidase</fullName>
        <ecNumber evidence="2">3.5.1.28</ecNumber>
    </recommendedName>
</protein>
<keyword evidence="6" id="KW-1185">Reference proteome</keyword>
<dbReference type="KEGG" id="sio:DW64_00315"/>
<sequence length="378" mass="42334">MKTLKQVLSLTLVLTSLWGIQTLPLTNKSLAFSKTVKAAVLGDNYPHKWQKGWGADSWGMYLRQCTSFVAFRLSTTNGFNLPAGYGNADSWGHIAKAQGFLVNQIPQVGAVAWFDKGVNYSHRDYGHVAWVAEVSGDYVTLEEYNYNAGQGPEKYHRRQIHRQQVSGFIHFKDITTEQSTIPSSNHILAESTKLLPNKGTYYFKAMSPVKEEARFQSLTLTSYSAGQYVHYDQTMVADGYQWISYIGFSGNRRYIPVVKMEERKSESPETPKSERIFKVGDTVSFQGTFKVTQIHGNLVSSADLAGGQPSQLNWIDPGPVDKTNASGQKEANQILSPDNYFTIPGTYKVLQVDLPSRGLYIQIGSRASWVTMDRVLKQ</sequence>
<evidence type="ECO:0000313" key="4">
    <source>
        <dbReference type="EMBL" id="AHY14961.1"/>
    </source>
</evidence>
<dbReference type="KEGG" id="siq:DQ08_00315"/>
<gene>
    <name evidence="5" type="ORF">DIY07_00170</name>
    <name evidence="4" type="ORF">DQ08_00315</name>
</gene>
<dbReference type="OrthoDB" id="2144002at2"/>
<dbReference type="Gene3D" id="3.90.1720.10">
    <property type="entry name" value="endopeptidase domain like (from Nostoc punctiforme)"/>
    <property type="match status" value="1"/>
</dbReference>
<reference evidence="5 7" key="2">
    <citation type="submission" date="2018-06" db="EMBL/GenBank/DDBJ databases">
        <title>Mutators as drivers of adaptation in pathogenic bacteria and a risk factor for host jumps and vaccine escape.</title>
        <authorList>
            <person name="Barnes A.C."/>
            <person name="Silayeva O."/>
        </authorList>
    </citation>
    <scope>NUCLEOTIDE SEQUENCE [LARGE SCALE GENOMIC DNA]</scope>
    <source>
        <strain evidence="5 7">QMA0445</strain>
    </source>
</reference>
<dbReference type="STRING" id="1346.BMF34_00390"/>
<dbReference type="Proteomes" id="UP000025245">
    <property type="component" value="Chromosome"/>
</dbReference>
<dbReference type="Gene3D" id="2.30.30.40">
    <property type="entry name" value="SH3 Domains"/>
    <property type="match status" value="1"/>
</dbReference>
<dbReference type="Pfam" id="PF05257">
    <property type="entry name" value="CHAP"/>
    <property type="match status" value="1"/>
</dbReference>
<comment type="catalytic activity">
    <reaction evidence="1">
        <text>Hydrolyzes the link between N-acetylmuramoyl residues and L-amino acid residues in certain cell-wall glycopeptides.</text>
        <dbReference type="EC" id="3.5.1.28"/>
    </reaction>
</comment>
<dbReference type="GO" id="GO:0008745">
    <property type="term" value="F:N-acetylmuramoyl-L-alanine amidase activity"/>
    <property type="evidence" value="ECO:0007669"/>
    <property type="project" value="UniProtKB-EC"/>
</dbReference>
<feature type="domain" description="Peptidase C51" evidence="3">
    <location>
        <begin position="40"/>
        <end position="170"/>
    </location>
</feature>
<dbReference type="EC" id="3.5.1.28" evidence="2"/>
<dbReference type="KEGG" id="siz:SI82_00325"/>
<evidence type="ECO:0000259" key="3">
    <source>
        <dbReference type="PROSITE" id="PS50911"/>
    </source>
</evidence>
<dbReference type="Proteomes" id="UP000269148">
    <property type="component" value="Unassembled WGS sequence"/>
</dbReference>
<organism evidence="5 7">
    <name type="scientific">Streptococcus iniae</name>
    <name type="common">Streptococcus shiloi</name>
    <dbReference type="NCBI Taxonomy" id="1346"/>
    <lineage>
        <taxon>Bacteria</taxon>
        <taxon>Bacillati</taxon>
        <taxon>Bacillota</taxon>
        <taxon>Bacilli</taxon>
        <taxon>Lactobacillales</taxon>
        <taxon>Streptococcaceae</taxon>
        <taxon>Streptococcus</taxon>
    </lineage>
</organism>
<name>A0A3L8GRC3_STRIN</name>
<dbReference type="EMBL" id="QLQD01000003">
    <property type="protein sequence ID" value="RLU59631.1"/>
    <property type="molecule type" value="Genomic_DNA"/>
</dbReference>
<dbReference type="InterPro" id="IPR007921">
    <property type="entry name" value="CHAP_dom"/>
</dbReference>
<dbReference type="Pfam" id="PF08460">
    <property type="entry name" value="SH3_5"/>
    <property type="match status" value="1"/>
</dbReference>
<evidence type="ECO:0000313" key="5">
    <source>
        <dbReference type="EMBL" id="RLU59631.1"/>
    </source>
</evidence>
<dbReference type="AlphaFoldDB" id="A0A3L8GRC3"/>
<dbReference type="PROSITE" id="PS50911">
    <property type="entry name" value="CHAP"/>
    <property type="match status" value="1"/>
</dbReference>
<dbReference type="GeneID" id="35765767"/>
<dbReference type="EMBL" id="CP007586">
    <property type="protein sequence ID" value="AHY14961.1"/>
    <property type="molecule type" value="Genomic_DNA"/>
</dbReference>